<dbReference type="InterPro" id="IPR030678">
    <property type="entry name" value="Peptide/Ni-bd"/>
</dbReference>
<dbReference type="InterPro" id="IPR000914">
    <property type="entry name" value="SBP_5_dom"/>
</dbReference>
<dbReference type="InterPro" id="IPR039424">
    <property type="entry name" value="SBP_5"/>
</dbReference>
<keyword evidence="3" id="KW-0732">Signal</keyword>
<dbReference type="Gene3D" id="3.90.76.10">
    <property type="entry name" value="Dipeptide-binding Protein, Domain 1"/>
    <property type="match status" value="1"/>
</dbReference>
<keyword evidence="4" id="KW-1133">Transmembrane helix</keyword>
<proteinExistence type="inferred from homology"/>
<dbReference type="PANTHER" id="PTHR30290">
    <property type="entry name" value="PERIPLASMIC BINDING COMPONENT OF ABC TRANSPORTER"/>
    <property type="match status" value="1"/>
</dbReference>
<dbReference type="SUPFAM" id="SSF53850">
    <property type="entry name" value="Periplasmic binding protein-like II"/>
    <property type="match status" value="1"/>
</dbReference>
<name>A0A2H0UG09_9BACT</name>
<dbReference type="GO" id="GO:0042597">
    <property type="term" value="C:periplasmic space"/>
    <property type="evidence" value="ECO:0007669"/>
    <property type="project" value="UniProtKB-ARBA"/>
</dbReference>
<protein>
    <recommendedName>
        <fullName evidence="5">Solute-binding protein family 5 domain-containing protein</fullName>
    </recommendedName>
</protein>
<comment type="caution">
    <text evidence="6">The sequence shown here is derived from an EMBL/GenBank/DDBJ whole genome shotgun (WGS) entry which is preliminary data.</text>
</comment>
<dbReference type="Proteomes" id="UP000229315">
    <property type="component" value="Unassembled WGS sequence"/>
</dbReference>
<evidence type="ECO:0000256" key="1">
    <source>
        <dbReference type="ARBA" id="ARBA00005695"/>
    </source>
</evidence>
<evidence type="ECO:0000313" key="7">
    <source>
        <dbReference type="Proteomes" id="UP000229315"/>
    </source>
</evidence>
<comment type="similarity">
    <text evidence="1">Belongs to the bacterial solute-binding protein 5 family.</text>
</comment>
<dbReference type="Gene3D" id="3.10.105.10">
    <property type="entry name" value="Dipeptide-binding Protein, Domain 3"/>
    <property type="match status" value="1"/>
</dbReference>
<dbReference type="Pfam" id="PF00496">
    <property type="entry name" value="SBP_bac_5"/>
    <property type="match status" value="1"/>
</dbReference>
<evidence type="ECO:0000256" key="2">
    <source>
        <dbReference type="ARBA" id="ARBA00022448"/>
    </source>
</evidence>
<gene>
    <name evidence="6" type="ORF">COU15_01270</name>
</gene>
<evidence type="ECO:0000259" key="5">
    <source>
        <dbReference type="Pfam" id="PF00496"/>
    </source>
</evidence>
<evidence type="ECO:0000256" key="3">
    <source>
        <dbReference type="ARBA" id="ARBA00022729"/>
    </source>
</evidence>
<dbReference type="GO" id="GO:1904680">
    <property type="term" value="F:peptide transmembrane transporter activity"/>
    <property type="evidence" value="ECO:0007669"/>
    <property type="project" value="TreeGrafter"/>
</dbReference>
<dbReference type="PANTHER" id="PTHR30290:SF9">
    <property type="entry name" value="OLIGOPEPTIDE-BINDING PROTEIN APPA"/>
    <property type="match status" value="1"/>
</dbReference>
<sequence>MENKKRTSPFSWLTMLHTLRPIDRIEDKINKTFTPSDWLISGILFFITIFGAGVILSSTAYNLADEVPHRGGIYIEGVVGTPRFVNPLLAISDADRDLSALVFSGLMRATPDEGLVLDLAERYSVSEDMRTYEFTLRPNISFHDGTPITSADIFYTIQMVKNSEVKSPKRANWEGVEVTVLDERTISFTLQAPFPLFLENTTLGILPKHLWENVQTEEFPFTELNNKPIGSGPYRVHDVKKTASGVPTEYHLRAFNGAGRHPFITSFVLKFYSNESLLTEAYESGEVHAAHSIIPQASTRNSEVHSAIFGRVFGVFFNQNQQEIFADSTVRRALDVALDKKDIVSKVVSGYGVPLFGPLPPQSFSTLSQESEKDSIASARDILSSGGWTQGDDGVWEKEVGAETRRLSFTLTTAVIPELKKASEIVAEQWRALGAEVELQTLEQSDINNEVIRPRKYDALLFGLVVGRELDLFAFWHSSQRNDPGLNIALYANITADKYLEEARSEQDPVIRREKAEKAAEEIASETAAVFLYAPQFVYRTQNGAQGITLSTLSAPSDRFQDVETWYLNTERIWPIFTF</sequence>
<dbReference type="GO" id="GO:0043190">
    <property type="term" value="C:ATP-binding cassette (ABC) transporter complex"/>
    <property type="evidence" value="ECO:0007669"/>
    <property type="project" value="InterPro"/>
</dbReference>
<dbReference type="PIRSF" id="PIRSF002741">
    <property type="entry name" value="MppA"/>
    <property type="match status" value="1"/>
</dbReference>
<keyword evidence="4" id="KW-0472">Membrane</keyword>
<feature type="domain" description="Solute-binding protein family 5" evidence="5">
    <location>
        <begin position="115"/>
        <end position="465"/>
    </location>
</feature>
<keyword evidence="2" id="KW-0813">Transport</keyword>
<evidence type="ECO:0000313" key="6">
    <source>
        <dbReference type="EMBL" id="PIR85348.1"/>
    </source>
</evidence>
<feature type="transmembrane region" description="Helical" evidence="4">
    <location>
        <begin position="38"/>
        <end position="61"/>
    </location>
</feature>
<dbReference type="AlphaFoldDB" id="A0A2H0UG09"/>
<reference evidence="7" key="1">
    <citation type="submission" date="2017-09" db="EMBL/GenBank/DDBJ databases">
        <title>Depth-based differentiation of microbial function through sediment-hosted aquifers and enrichment of novel symbionts in the deep terrestrial subsurface.</title>
        <authorList>
            <person name="Probst A.J."/>
            <person name="Ladd B."/>
            <person name="Jarett J.K."/>
            <person name="Geller-Mcgrath D.E."/>
            <person name="Sieber C.M.K."/>
            <person name="Emerson J.B."/>
            <person name="Anantharaman K."/>
            <person name="Thomas B.C."/>
            <person name="Malmstrom R."/>
            <person name="Stieglmeier M."/>
            <person name="Klingl A."/>
            <person name="Woyke T."/>
            <person name="Ryan C.M."/>
            <person name="Banfield J.F."/>
        </authorList>
    </citation>
    <scope>NUCLEOTIDE SEQUENCE [LARGE SCALE GENOMIC DNA]</scope>
</reference>
<keyword evidence="4" id="KW-0812">Transmembrane</keyword>
<organism evidence="6 7">
    <name type="scientific">Candidatus Kaiserbacteria bacterium CG10_big_fil_rev_8_21_14_0_10_45_20</name>
    <dbReference type="NCBI Taxonomy" id="1974607"/>
    <lineage>
        <taxon>Bacteria</taxon>
        <taxon>Candidatus Kaiseribacteriota</taxon>
    </lineage>
</organism>
<accession>A0A2H0UG09</accession>
<dbReference type="GO" id="GO:0015833">
    <property type="term" value="P:peptide transport"/>
    <property type="evidence" value="ECO:0007669"/>
    <property type="project" value="TreeGrafter"/>
</dbReference>
<evidence type="ECO:0000256" key="4">
    <source>
        <dbReference type="SAM" id="Phobius"/>
    </source>
</evidence>
<dbReference type="EMBL" id="PFBH01000006">
    <property type="protein sequence ID" value="PIR85348.1"/>
    <property type="molecule type" value="Genomic_DNA"/>
</dbReference>
<dbReference type="Gene3D" id="3.40.190.10">
    <property type="entry name" value="Periplasmic binding protein-like II"/>
    <property type="match status" value="1"/>
</dbReference>